<feature type="region of interest" description="Disordered" evidence="2">
    <location>
        <begin position="1"/>
        <end position="124"/>
    </location>
</feature>
<dbReference type="EMBL" id="JAFCIX010000496">
    <property type="protein sequence ID" value="KAH6588636.1"/>
    <property type="molecule type" value="Genomic_DNA"/>
</dbReference>
<dbReference type="SUPFAM" id="SSF54928">
    <property type="entry name" value="RNA-binding domain, RBD"/>
    <property type="match status" value="1"/>
</dbReference>
<dbReference type="InterPro" id="IPR012677">
    <property type="entry name" value="Nucleotide-bd_a/b_plait_sf"/>
</dbReference>
<comment type="caution">
    <text evidence="4">The sequence shown here is derived from an EMBL/GenBank/DDBJ whole genome shotgun (WGS) entry which is preliminary data.</text>
</comment>
<feature type="compositionally biased region" description="Basic and acidic residues" evidence="2">
    <location>
        <begin position="287"/>
        <end position="321"/>
    </location>
</feature>
<evidence type="ECO:0000259" key="3">
    <source>
        <dbReference type="PROSITE" id="PS50102"/>
    </source>
</evidence>
<evidence type="ECO:0000256" key="1">
    <source>
        <dbReference type="PROSITE-ProRule" id="PRU00176"/>
    </source>
</evidence>
<organism evidence="4 5">
    <name type="scientific">Batrachochytrium salamandrivorans</name>
    <dbReference type="NCBI Taxonomy" id="1357716"/>
    <lineage>
        <taxon>Eukaryota</taxon>
        <taxon>Fungi</taxon>
        <taxon>Fungi incertae sedis</taxon>
        <taxon>Chytridiomycota</taxon>
        <taxon>Chytridiomycota incertae sedis</taxon>
        <taxon>Chytridiomycetes</taxon>
        <taxon>Rhizophydiales</taxon>
        <taxon>Rhizophydiales incertae sedis</taxon>
        <taxon>Batrachochytrium</taxon>
    </lineage>
</organism>
<dbReference type="InterPro" id="IPR000504">
    <property type="entry name" value="RRM_dom"/>
</dbReference>
<dbReference type="Proteomes" id="UP001648503">
    <property type="component" value="Unassembled WGS sequence"/>
</dbReference>
<dbReference type="InterPro" id="IPR050441">
    <property type="entry name" value="RBM"/>
</dbReference>
<evidence type="ECO:0000313" key="4">
    <source>
        <dbReference type="EMBL" id="KAH6588636.1"/>
    </source>
</evidence>
<dbReference type="PROSITE" id="PS50102">
    <property type="entry name" value="RRM"/>
    <property type="match status" value="1"/>
</dbReference>
<dbReference type="PANTHER" id="PTHR48034">
    <property type="entry name" value="TRANSFORMER-2 SEX-DETERMINING PROTEIN-RELATED"/>
    <property type="match status" value="1"/>
</dbReference>
<accession>A0ABQ8EY38</accession>
<sequence>MDIREPSTMTVGKELVYGSPDVDSDNDLEMQGMSQDNRSDSRSPQHILKGELGTHRRSSVSPSKHSNSHASPLAADSVLGSSAPVQTGTLASATSPTTKSAHADQPSNTSNARGGGKEPNSSAPSTVVGAFGLSLFTTELELRGLFSAFGKITHCTIIRDAQTLRSRGFGFITFEDVESAVKSQQELNGVMLNDRVMRVDFSISSRPHDPTPGFYKGKSTRDGGYERRHFREQSRPSYNPYPERRDHRHGHGRDMDRGMERGMDRGSGGRGPPLYRARSRSPPPYYRDGHGDGWGDRGERPVDRRMDHDRPDWERMRHGGEYDGGSYRSGPRGAPHSPMHNAGRYRGGYGDGRSNSPIYESRGRR</sequence>
<feature type="compositionally biased region" description="Basic and acidic residues" evidence="2">
    <location>
        <begin position="252"/>
        <end position="264"/>
    </location>
</feature>
<dbReference type="Pfam" id="PF00076">
    <property type="entry name" value="RRM_1"/>
    <property type="match status" value="1"/>
</dbReference>
<gene>
    <name evidence="4" type="ORF">BASA50_010597</name>
</gene>
<keyword evidence="1" id="KW-0694">RNA-binding</keyword>
<feature type="compositionally biased region" description="Basic and acidic residues" evidence="2">
    <location>
        <begin position="219"/>
        <end position="234"/>
    </location>
</feature>
<keyword evidence="5" id="KW-1185">Reference proteome</keyword>
<feature type="region of interest" description="Disordered" evidence="2">
    <location>
        <begin position="203"/>
        <end position="365"/>
    </location>
</feature>
<protein>
    <recommendedName>
        <fullName evidence="3">RRM domain-containing protein</fullName>
    </recommendedName>
</protein>
<feature type="compositionally biased region" description="Basic and acidic residues" evidence="2">
    <location>
        <begin position="37"/>
        <end position="54"/>
    </location>
</feature>
<name>A0ABQ8EY38_9FUNG</name>
<dbReference type="InterPro" id="IPR035979">
    <property type="entry name" value="RBD_domain_sf"/>
</dbReference>
<dbReference type="Gene3D" id="3.30.70.330">
    <property type="match status" value="1"/>
</dbReference>
<feature type="compositionally biased region" description="Low complexity" evidence="2">
    <location>
        <begin position="59"/>
        <end position="72"/>
    </location>
</feature>
<feature type="compositionally biased region" description="Polar residues" evidence="2">
    <location>
        <begin position="79"/>
        <end position="112"/>
    </location>
</feature>
<proteinExistence type="predicted"/>
<evidence type="ECO:0000256" key="2">
    <source>
        <dbReference type="SAM" id="MobiDB-lite"/>
    </source>
</evidence>
<evidence type="ECO:0000313" key="5">
    <source>
        <dbReference type="Proteomes" id="UP001648503"/>
    </source>
</evidence>
<reference evidence="4 5" key="1">
    <citation type="submission" date="2021-02" db="EMBL/GenBank/DDBJ databases">
        <title>Variation within the Batrachochytrium salamandrivorans European outbreak.</title>
        <authorList>
            <person name="Kelly M."/>
            <person name="Pasmans F."/>
            <person name="Shea T.P."/>
            <person name="Munoz J.F."/>
            <person name="Carranza S."/>
            <person name="Cuomo C.A."/>
            <person name="Martel A."/>
        </authorList>
    </citation>
    <scope>NUCLEOTIDE SEQUENCE [LARGE SCALE GENOMIC DNA]</scope>
    <source>
        <strain evidence="4 5">AMFP18/2</strain>
    </source>
</reference>
<feature type="domain" description="RRM" evidence="3">
    <location>
        <begin position="126"/>
        <end position="204"/>
    </location>
</feature>
<dbReference type="SMART" id="SM00360">
    <property type="entry name" value="RRM"/>
    <property type="match status" value="1"/>
</dbReference>